<dbReference type="InterPro" id="IPR028909">
    <property type="entry name" value="bL21-like"/>
</dbReference>
<comment type="similarity">
    <text evidence="1">Belongs to the bacterial ribosomal protein bL21 family.</text>
</comment>
<evidence type="ECO:0000313" key="3">
    <source>
        <dbReference type="EnsemblMetazoa" id="XP_028515559.1"/>
    </source>
</evidence>
<organism evidence="3 4">
    <name type="scientific">Exaiptasia diaphana</name>
    <name type="common">Tropical sea anemone</name>
    <name type="synonym">Aiptasia pulchella</name>
    <dbReference type="NCBI Taxonomy" id="2652724"/>
    <lineage>
        <taxon>Eukaryota</taxon>
        <taxon>Metazoa</taxon>
        <taxon>Cnidaria</taxon>
        <taxon>Anthozoa</taxon>
        <taxon>Hexacorallia</taxon>
        <taxon>Actiniaria</taxon>
        <taxon>Aiptasiidae</taxon>
        <taxon>Exaiptasia</taxon>
    </lineage>
</organism>
<reference evidence="3" key="1">
    <citation type="submission" date="2022-11" db="UniProtKB">
        <authorList>
            <consortium name="EnsemblMetazoa"/>
        </authorList>
    </citation>
    <scope>IDENTIFICATION</scope>
</reference>
<protein>
    <recommendedName>
        <fullName evidence="2">Large ribosomal subunit protein bL21m</fullName>
    </recommendedName>
</protein>
<proteinExistence type="inferred from homology"/>
<dbReference type="Pfam" id="PF00829">
    <property type="entry name" value="Ribosomal_L21p"/>
    <property type="match status" value="1"/>
</dbReference>
<name>A0A913YKC7_EXADI</name>
<dbReference type="RefSeq" id="XP_028515559.1">
    <property type="nucleotide sequence ID" value="XM_028659758.1"/>
</dbReference>
<dbReference type="GO" id="GO:0003735">
    <property type="term" value="F:structural constituent of ribosome"/>
    <property type="evidence" value="ECO:0007669"/>
    <property type="project" value="TreeGrafter"/>
</dbReference>
<dbReference type="SUPFAM" id="SSF141091">
    <property type="entry name" value="L21p-like"/>
    <property type="match status" value="1"/>
</dbReference>
<dbReference type="InterPro" id="IPR036164">
    <property type="entry name" value="bL21-like_sf"/>
</dbReference>
<dbReference type="PANTHER" id="PTHR21349:SF0">
    <property type="entry name" value="LARGE RIBOSOMAL SUBUNIT PROTEIN BL21M"/>
    <property type="match status" value="1"/>
</dbReference>
<dbReference type="KEGG" id="epa:110241309"/>
<dbReference type="EnsemblMetazoa" id="XM_028659758.1">
    <property type="protein sequence ID" value="XP_028515559.1"/>
    <property type="gene ID" value="LOC110241309"/>
</dbReference>
<dbReference type="OrthoDB" id="5994at2759"/>
<dbReference type="OMA" id="HVSANDP"/>
<keyword evidence="4" id="KW-1185">Reference proteome</keyword>
<dbReference type="Proteomes" id="UP000887567">
    <property type="component" value="Unplaced"/>
</dbReference>
<dbReference type="AlphaFoldDB" id="A0A913YKC7"/>
<evidence type="ECO:0000313" key="4">
    <source>
        <dbReference type="Proteomes" id="UP000887567"/>
    </source>
</evidence>
<accession>A0A913YKC7</accession>
<sequence>MAARLVRCANLAKVGGAILRSSQHRHALNGLASNVQKFQSIRGSLVINNSIAKNCLKNFSIATTAMQHVSANDPLSLIQNVDIRTPSSSSSASLSEGSAEDEDEQNCISKVYHPDIIDKVQNEAKFASDTGQVFAVVHIGGRQFKITVNDTITIFKIAADVGDRIKLEKVLLVGGENFTVIGRP</sequence>
<dbReference type="GeneID" id="110241309"/>
<evidence type="ECO:0000256" key="2">
    <source>
        <dbReference type="ARBA" id="ARBA00044129"/>
    </source>
</evidence>
<dbReference type="PANTHER" id="PTHR21349">
    <property type="entry name" value="50S RIBOSOMAL PROTEIN L21"/>
    <property type="match status" value="1"/>
</dbReference>
<evidence type="ECO:0000256" key="1">
    <source>
        <dbReference type="ARBA" id="ARBA00008563"/>
    </source>
</evidence>
<dbReference type="GO" id="GO:0005762">
    <property type="term" value="C:mitochondrial large ribosomal subunit"/>
    <property type="evidence" value="ECO:0007669"/>
    <property type="project" value="TreeGrafter"/>
</dbReference>